<dbReference type="PANTHER" id="PTHR36453">
    <property type="entry name" value="SECRETED PROTEIN-RELATED"/>
    <property type="match status" value="1"/>
</dbReference>
<keyword evidence="3" id="KW-1185">Reference proteome</keyword>
<accession>A0A3D9IT17</accession>
<dbReference type="GO" id="GO:0016829">
    <property type="term" value="F:lyase activity"/>
    <property type="evidence" value="ECO:0007669"/>
    <property type="project" value="UniProtKB-KW"/>
</dbReference>
<dbReference type="RefSeq" id="WP_115991648.1">
    <property type="nucleotide sequence ID" value="NZ_QRDY01000002.1"/>
</dbReference>
<comment type="caution">
    <text evidence="2">The sequence shown here is derived from an EMBL/GenBank/DDBJ whole genome shotgun (WGS) entry which is preliminary data.</text>
</comment>
<dbReference type="InterPro" id="IPR039448">
    <property type="entry name" value="Beta_helix"/>
</dbReference>
<evidence type="ECO:0000259" key="1">
    <source>
        <dbReference type="Pfam" id="PF13229"/>
    </source>
</evidence>
<dbReference type="AlphaFoldDB" id="A0A3D9IT17"/>
<evidence type="ECO:0000313" key="2">
    <source>
        <dbReference type="EMBL" id="RED64902.1"/>
    </source>
</evidence>
<dbReference type="PANTHER" id="PTHR36453:SF1">
    <property type="entry name" value="RIGHT HANDED BETA HELIX DOMAIN-CONTAINING PROTEIN"/>
    <property type="match status" value="1"/>
</dbReference>
<gene>
    <name evidence="2" type="ORF">DFP95_102323</name>
</gene>
<dbReference type="Gene3D" id="2.160.20.10">
    <property type="entry name" value="Single-stranded right-handed beta-helix, Pectin lyase-like"/>
    <property type="match status" value="3"/>
</dbReference>
<proteinExistence type="predicted"/>
<dbReference type="InterPro" id="IPR011050">
    <property type="entry name" value="Pectin_lyase_fold/virulence"/>
</dbReference>
<keyword evidence="2" id="KW-0456">Lyase</keyword>
<dbReference type="OrthoDB" id="9808066at2"/>
<evidence type="ECO:0000313" key="3">
    <source>
        <dbReference type="Proteomes" id="UP000256869"/>
    </source>
</evidence>
<dbReference type="SMART" id="SM00710">
    <property type="entry name" value="PbH1"/>
    <property type="match status" value="6"/>
</dbReference>
<dbReference type="Pfam" id="PF13229">
    <property type="entry name" value="Beta_helix"/>
    <property type="match status" value="1"/>
</dbReference>
<dbReference type="InterPro" id="IPR012334">
    <property type="entry name" value="Pectin_lyas_fold"/>
</dbReference>
<feature type="domain" description="Right handed beta helix" evidence="1">
    <location>
        <begin position="308"/>
        <end position="519"/>
    </location>
</feature>
<reference evidence="2 3" key="1">
    <citation type="submission" date="2018-07" db="EMBL/GenBank/DDBJ databases">
        <title>Genomic Encyclopedia of Type Strains, Phase III (KMG-III): the genomes of soil and plant-associated and newly described type strains.</title>
        <authorList>
            <person name="Whitman W."/>
        </authorList>
    </citation>
    <scope>NUCLEOTIDE SEQUENCE [LARGE SCALE GENOMIC DNA]</scope>
    <source>
        <strain evidence="2 3">CECT 8236</strain>
    </source>
</reference>
<dbReference type="InterPro" id="IPR006626">
    <property type="entry name" value="PbH1"/>
</dbReference>
<organism evidence="2 3">
    <name type="scientific">Cohnella lupini</name>
    <dbReference type="NCBI Taxonomy" id="1294267"/>
    <lineage>
        <taxon>Bacteria</taxon>
        <taxon>Bacillati</taxon>
        <taxon>Bacillota</taxon>
        <taxon>Bacilli</taxon>
        <taxon>Bacillales</taxon>
        <taxon>Paenibacillaceae</taxon>
        <taxon>Cohnella</taxon>
    </lineage>
</organism>
<dbReference type="Proteomes" id="UP000256869">
    <property type="component" value="Unassembled WGS sequence"/>
</dbReference>
<protein>
    <submittedName>
        <fullName evidence="2">Parallel beta helix pectate lyase-like protein</fullName>
    </submittedName>
</protein>
<name>A0A3D9IT17_9BACL</name>
<dbReference type="EMBL" id="QRDY01000002">
    <property type="protein sequence ID" value="RED64902.1"/>
    <property type="molecule type" value="Genomic_DNA"/>
</dbReference>
<sequence>MHHIYEYHVAPHGSDLGQGNAGQPFLTIGQAQLAVREGIAGGMTSDVTVYIHGGLYQMESTLRFDERDSGRDGYRVHYRNAPGEKPVLVGGIRLDGWEKHDDYIWKTKLESNRGFQTLYADGARVKKARFPATGYFLTDEVEEGRSAEGIRFRAGDIPEELELQDAQVFVWPGEGEWNWFSETKAVKAMDQNTRTLTFETPATWGIGHGSRYYVQGSLAFLRNPGQFHLDEENGVVYYRPSNDNEVPARQEVIAPTLTRLIELIGSDRDRPVRNLVLEGLTLECTNSDRDYAMMDGNAEKEQHRQAMIYVDHASEIGISGCSITQSGTSGIYLDRHANHIAIDGNLIEHVGYNGIYASGYAAGEGEFTEAAASYTNKGHVITNNRISHGGELIGHGSGILLYQSGDNEISHNLISHMPRYGISIKGLRFGAMPDSLYGIPVTWDNHYDFLHTKNNLIAYNDISHVMLDSQDGGMIEAWGPGRGNAIHGNRLHHSGIHFSFGFGIYLDDAADDFTVTNNILHDLYSTGEGKLWMTIFSKGIGNRIRNNLLVNNPQAISGIGTQEMVGDANKHVIAESNVIYNSGQYLYYFVNWADDRFTAADRNLFWREGEPCKVAGEITPLTPQGEDALERNEYTWEQWRLLLDRKYDGESMVADPLFVDAESGDYRMRANSPAYALGWLDIDFDRIGPRP</sequence>
<dbReference type="SUPFAM" id="SSF51126">
    <property type="entry name" value="Pectin lyase-like"/>
    <property type="match status" value="1"/>
</dbReference>